<dbReference type="Pfam" id="PF00731">
    <property type="entry name" value="AIRC"/>
    <property type="match status" value="1"/>
</dbReference>
<dbReference type="PANTHER" id="PTHR23046:SF2">
    <property type="entry name" value="PHOSPHORIBOSYLAMINOIMIDAZOLE CARBOXYLASE"/>
    <property type="match status" value="1"/>
</dbReference>
<dbReference type="EMBL" id="CP141615">
    <property type="protein sequence ID" value="WRP16836.1"/>
    <property type="molecule type" value="Genomic_DNA"/>
</dbReference>
<dbReference type="SUPFAM" id="SSF52255">
    <property type="entry name" value="N5-CAIR mutase (phosphoribosylaminoimidazole carboxylase, PurE)"/>
    <property type="match status" value="1"/>
</dbReference>
<keyword evidence="1 3" id="KW-0658">Purine biosynthesis</keyword>
<dbReference type="GO" id="GO:0004638">
    <property type="term" value="F:phosphoribosylaminoimidazole carboxylase activity"/>
    <property type="evidence" value="ECO:0007669"/>
    <property type="project" value="UniProtKB-EC"/>
</dbReference>
<evidence type="ECO:0000313" key="7">
    <source>
        <dbReference type="Proteomes" id="UP001332192"/>
    </source>
</evidence>
<comment type="pathway">
    <text evidence="3 4">Purine metabolism; IMP biosynthesis via de novo pathway; 5-amino-1-(5-phospho-D-ribosyl)imidazole-4-carboxylate from 5-amino-1-(5-phospho-D-ribosyl)imidazole (N5-CAIR route): step 2/2.</text>
</comment>
<accession>A0ABZ1BVZ0</accession>
<dbReference type="NCBIfam" id="TIGR01162">
    <property type="entry name" value="purE"/>
    <property type="match status" value="1"/>
</dbReference>
<organism evidence="6 7">
    <name type="scientific">Carboxydichorda subterranea</name>
    <dbReference type="NCBI Taxonomy" id="3109565"/>
    <lineage>
        <taxon>Bacteria</taxon>
        <taxon>Bacillati</taxon>
        <taxon>Bacillota</taxon>
        <taxon>Limnochordia</taxon>
        <taxon>Limnochordales</taxon>
        <taxon>Geochordaceae</taxon>
        <taxon>Carboxydichorda</taxon>
    </lineage>
</organism>
<comment type="function">
    <text evidence="3 4">Catalyzes the conversion of N5-carboxyaminoimidazole ribonucleotide (N5-CAIR) to 4-carboxy-5-aminoimidazole ribonucleotide (CAIR).</text>
</comment>
<feature type="domain" description="PurE" evidence="5">
    <location>
        <begin position="9"/>
        <end position="157"/>
    </location>
</feature>
<keyword evidence="2 3" id="KW-0413">Isomerase</keyword>
<dbReference type="Gene3D" id="3.40.50.1970">
    <property type="match status" value="1"/>
</dbReference>
<feature type="binding site" evidence="3">
    <location>
        <position position="17"/>
    </location>
    <ligand>
        <name>substrate</name>
    </ligand>
</feature>
<dbReference type="GO" id="GO:0034023">
    <property type="term" value="F:5-(carboxyamino)imidazole ribonucleotide mutase activity"/>
    <property type="evidence" value="ECO:0007669"/>
    <property type="project" value="UniProtKB-EC"/>
</dbReference>
<feature type="binding site" evidence="3">
    <location>
        <position position="47"/>
    </location>
    <ligand>
        <name>substrate</name>
    </ligand>
</feature>
<sequence length="177" mass="18699">MQGEPRRTARVGLVMGSDSDWPVMKAAWDQLHALGIEAELAVASAHRTPERAMTWARTAAERGLRVIIAAAGGAAHLPGVMAAWTTLPVIGVPIAASLEGLDALLSIAQMPPGVPVAAVGINGARNAALLAAEILALSDPELAGRLHELRRRQADQVAEREQRLLQTVEHSPEGERP</sequence>
<evidence type="ECO:0000256" key="2">
    <source>
        <dbReference type="ARBA" id="ARBA00023235"/>
    </source>
</evidence>
<evidence type="ECO:0000256" key="4">
    <source>
        <dbReference type="PIRNR" id="PIRNR001338"/>
    </source>
</evidence>
<dbReference type="EC" id="5.4.99.18" evidence="3 4"/>
<dbReference type="InterPro" id="IPR024694">
    <property type="entry name" value="PurE_prokaryotes"/>
</dbReference>
<dbReference type="HAMAP" id="MF_01929">
    <property type="entry name" value="PurE_classI"/>
    <property type="match status" value="1"/>
</dbReference>
<comment type="similarity">
    <text evidence="3">Belongs to the AIR carboxylase family. Class I subfamily.</text>
</comment>
<dbReference type="InterPro" id="IPR033747">
    <property type="entry name" value="PurE_ClassI"/>
</dbReference>
<evidence type="ECO:0000313" key="6">
    <source>
        <dbReference type="EMBL" id="WRP16836.1"/>
    </source>
</evidence>
<dbReference type="RefSeq" id="WP_324716108.1">
    <property type="nucleotide sequence ID" value="NZ_CP141615.1"/>
</dbReference>
<dbReference type="InterPro" id="IPR000031">
    <property type="entry name" value="PurE_dom"/>
</dbReference>
<protein>
    <recommendedName>
        <fullName evidence="3 4">N5-carboxyaminoimidazole ribonucleotide mutase</fullName>
        <shortName evidence="3 4">N5-CAIR mutase</shortName>
        <ecNumber evidence="3 4">5.4.99.18</ecNumber>
    </recommendedName>
    <alternativeName>
        <fullName evidence="3">5-(carboxyamino)imidazole ribonucleotide mutase</fullName>
    </alternativeName>
</protein>
<dbReference type="SMART" id="SM01001">
    <property type="entry name" value="AIRC"/>
    <property type="match status" value="1"/>
</dbReference>
<evidence type="ECO:0000256" key="3">
    <source>
        <dbReference type="HAMAP-Rule" id="MF_01929"/>
    </source>
</evidence>
<evidence type="ECO:0000259" key="5">
    <source>
        <dbReference type="SMART" id="SM01001"/>
    </source>
</evidence>
<proteinExistence type="inferred from homology"/>
<keyword evidence="6" id="KW-0456">Lyase</keyword>
<dbReference type="PIRSF" id="PIRSF001338">
    <property type="entry name" value="AIR_carboxylase"/>
    <property type="match status" value="1"/>
</dbReference>
<gene>
    <name evidence="3 6" type="primary">purE</name>
    <name evidence="6" type="ORF">U7230_12190</name>
</gene>
<comment type="catalytic activity">
    <reaction evidence="3 4">
        <text>5-carboxyamino-1-(5-phospho-D-ribosyl)imidazole + H(+) = 5-amino-1-(5-phospho-D-ribosyl)imidazole-4-carboxylate</text>
        <dbReference type="Rhea" id="RHEA:13193"/>
        <dbReference type="ChEBI" id="CHEBI:15378"/>
        <dbReference type="ChEBI" id="CHEBI:58730"/>
        <dbReference type="ChEBI" id="CHEBI:77657"/>
        <dbReference type="EC" id="5.4.99.18"/>
    </reaction>
</comment>
<feature type="binding site" evidence="3">
    <location>
        <position position="20"/>
    </location>
    <ligand>
        <name>substrate</name>
    </ligand>
</feature>
<dbReference type="Proteomes" id="UP001332192">
    <property type="component" value="Chromosome"/>
</dbReference>
<keyword evidence="7" id="KW-1185">Reference proteome</keyword>
<name>A0ABZ1BVZ0_9FIRM</name>
<evidence type="ECO:0000256" key="1">
    <source>
        <dbReference type="ARBA" id="ARBA00022755"/>
    </source>
</evidence>
<reference evidence="6 7" key="1">
    <citation type="journal article" date="2024" name="Front. Microbiol.">
        <title>Novel thermophilic genera Geochorda gen. nov. and Carboxydochorda gen. nov. from the deep terrestrial subsurface reveal the ecophysiological diversity in the class Limnochordia.</title>
        <authorList>
            <person name="Karnachuk O.V."/>
            <person name="Lukina A.P."/>
            <person name="Avakyan M.R."/>
            <person name="Kadnikov V.V."/>
            <person name="Begmatov S."/>
            <person name="Beletsky A.V."/>
            <person name="Vlasova K.G."/>
            <person name="Novikov A.A."/>
            <person name="Shcherbakova V.A."/>
            <person name="Mardanov A.V."/>
            <person name="Ravin N.V."/>
        </authorList>
    </citation>
    <scope>NUCLEOTIDE SEQUENCE [LARGE SCALE GENOMIC DNA]</scope>
    <source>
        <strain evidence="6 7">L945</strain>
    </source>
</reference>
<dbReference type="PANTHER" id="PTHR23046">
    <property type="entry name" value="PHOSPHORIBOSYLAMINOIMIDAZOLE CARBOXYLASE CATALYTIC SUBUNIT"/>
    <property type="match status" value="1"/>
</dbReference>